<dbReference type="EMBL" id="JABFTP020000083">
    <property type="protein sequence ID" value="KAL3275864.1"/>
    <property type="molecule type" value="Genomic_DNA"/>
</dbReference>
<dbReference type="InterPro" id="IPR036880">
    <property type="entry name" value="Kunitz_BPTI_sf"/>
</dbReference>
<dbReference type="Pfam" id="PF00014">
    <property type="entry name" value="Kunitz_BPTI"/>
    <property type="match status" value="1"/>
</dbReference>
<reference evidence="3 4" key="1">
    <citation type="journal article" date="2021" name="BMC Biol.">
        <title>Horizontally acquired antibacterial genes associated with adaptive radiation of ladybird beetles.</title>
        <authorList>
            <person name="Li H.S."/>
            <person name="Tang X.F."/>
            <person name="Huang Y.H."/>
            <person name="Xu Z.Y."/>
            <person name="Chen M.L."/>
            <person name="Du X.Y."/>
            <person name="Qiu B.Y."/>
            <person name="Chen P.T."/>
            <person name="Zhang W."/>
            <person name="Slipinski A."/>
            <person name="Escalona H.E."/>
            <person name="Waterhouse R.M."/>
            <person name="Zwick A."/>
            <person name="Pang H."/>
        </authorList>
    </citation>
    <scope>NUCLEOTIDE SEQUENCE [LARGE SCALE GENOMIC DNA]</scope>
    <source>
        <strain evidence="3">SYSU2018</strain>
    </source>
</reference>
<feature type="signal peptide" evidence="1">
    <location>
        <begin position="1"/>
        <end position="17"/>
    </location>
</feature>
<dbReference type="InterPro" id="IPR002223">
    <property type="entry name" value="Kunitz_BPTI"/>
</dbReference>
<keyword evidence="4" id="KW-1185">Reference proteome</keyword>
<feature type="domain" description="BPTI/Kunitz inhibitor" evidence="2">
    <location>
        <begin position="25"/>
        <end position="75"/>
    </location>
</feature>
<organism evidence="3 4">
    <name type="scientific">Cryptolaemus montrouzieri</name>
    <dbReference type="NCBI Taxonomy" id="559131"/>
    <lineage>
        <taxon>Eukaryota</taxon>
        <taxon>Metazoa</taxon>
        <taxon>Ecdysozoa</taxon>
        <taxon>Arthropoda</taxon>
        <taxon>Hexapoda</taxon>
        <taxon>Insecta</taxon>
        <taxon>Pterygota</taxon>
        <taxon>Neoptera</taxon>
        <taxon>Endopterygota</taxon>
        <taxon>Coleoptera</taxon>
        <taxon>Polyphaga</taxon>
        <taxon>Cucujiformia</taxon>
        <taxon>Coccinelloidea</taxon>
        <taxon>Coccinellidae</taxon>
        <taxon>Scymninae</taxon>
        <taxon>Scymnini</taxon>
        <taxon>Cryptolaemus</taxon>
    </lineage>
</organism>
<sequence>MDVFVFVLFCTISFIQAAQFTKDDCLKPVQIGPVQCKAAFRVFSWRKGKCQETIYGGCFPSKNNFKTLEQCKQVAATICSS</sequence>
<dbReference type="Proteomes" id="UP001516400">
    <property type="component" value="Unassembled WGS sequence"/>
</dbReference>
<comment type="caution">
    <text evidence="3">The sequence shown here is derived from an EMBL/GenBank/DDBJ whole genome shotgun (WGS) entry which is preliminary data.</text>
</comment>
<keyword evidence="1" id="KW-0732">Signal</keyword>
<dbReference type="AlphaFoldDB" id="A0ABD2NBE3"/>
<accession>A0ABD2NBE3</accession>
<proteinExistence type="predicted"/>
<gene>
    <name evidence="3" type="ORF">HHI36_020603</name>
</gene>
<dbReference type="Gene3D" id="4.10.410.10">
    <property type="entry name" value="Pancreatic trypsin inhibitor Kunitz domain"/>
    <property type="match status" value="1"/>
</dbReference>
<evidence type="ECO:0000259" key="2">
    <source>
        <dbReference type="PROSITE" id="PS50279"/>
    </source>
</evidence>
<evidence type="ECO:0000256" key="1">
    <source>
        <dbReference type="SAM" id="SignalP"/>
    </source>
</evidence>
<evidence type="ECO:0000313" key="4">
    <source>
        <dbReference type="Proteomes" id="UP001516400"/>
    </source>
</evidence>
<dbReference type="SMART" id="SM00131">
    <property type="entry name" value="KU"/>
    <property type="match status" value="1"/>
</dbReference>
<protein>
    <recommendedName>
        <fullName evidence="2">BPTI/Kunitz inhibitor domain-containing protein</fullName>
    </recommendedName>
</protein>
<evidence type="ECO:0000313" key="3">
    <source>
        <dbReference type="EMBL" id="KAL3275864.1"/>
    </source>
</evidence>
<feature type="chain" id="PRO_5044894711" description="BPTI/Kunitz inhibitor domain-containing protein" evidence="1">
    <location>
        <begin position="18"/>
        <end position="81"/>
    </location>
</feature>
<dbReference type="SUPFAM" id="SSF57362">
    <property type="entry name" value="BPTI-like"/>
    <property type="match status" value="1"/>
</dbReference>
<name>A0ABD2NBE3_9CUCU</name>
<dbReference type="PROSITE" id="PS50279">
    <property type="entry name" value="BPTI_KUNITZ_2"/>
    <property type="match status" value="1"/>
</dbReference>